<comment type="caution">
    <text evidence="1">The sequence shown here is derived from an EMBL/GenBank/DDBJ whole genome shotgun (WGS) entry which is preliminary data.</text>
</comment>
<name>A0ABW1NIC6_9ACTN</name>
<dbReference type="RefSeq" id="WP_380753337.1">
    <property type="nucleotide sequence ID" value="NZ_JBHSRF010000019.1"/>
</dbReference>
<dbReference type="Proteomes" id="UP001596137">
    <property type="component" value="Unassembled WGS sequence"/>
</dbReference>
<reference evidence="2" key="1">
    <citation type="journal article" date="2019" name="Int. J. Syst. Evol. Microbiol.">
        <title>The Global Catalogue of Microorganisms (GCM) 10K type strain sequencing project: providing services to taxonomists for standard genome sequencing and annotation.</title>
        <authorList>
            <consortium name="The Broad Institute Genomics Platform"/>
            <consortium name="The Broad Institute Genome Sequencing Center for Infectious Disease"/>
            <person name="Wu L."/>
            <person name="Ma J."/>
        </authorList>
    </citation>
    <scope>NUCLEOTIDE SEQUENCE [LARGE SCALE GENOMIC DNA]</scope>
    <source>
        <strain evidence="2">JCM 30346</strain>
    </source>
</reference>
<dbReference type="SUPFAM" id="SSF82607">
    <property type="entry name" value="YbaB-like"/>
    <property type="match status" value="1"/>
</dbReference>
<protein>
    <submittedName>
        <fullName evidence="1">YbaB/EbfC family nucleoid-associated protein</fullName>
    </submittedName>
</protein>
<dbReference type="EMBL" id="JBHSRF010000019">
    <property type="protein sequence ID" value="MFC6082703.1"/>
    <property type="molecule type" value="Genomic_DNA"/>
</dbReference>
<gene>
    <name evidence="1" type="ORF">ACFP1K_16155</name>
</gene>
<proteinExistence type="predicted"/>
<sequence>MPPSEPWEDDHQRLELIIRQTEEAMRGLEHARAGIGQVTGEGEGADGMVRAVADGRGRLTSLDFNPRVMRLAPGQLGQEVAKAVQEAQDAAQEQTREIVGRAQARAAELMAEPLDETFVRRRVEQVARDIS</sequence>
<evidence type="ECO:0000313" key="2">
    <source>
        <dbReference type="Proteomes" id="UP001596137"/>
    </source>
</evidence>
<organism evidence="1 2">
    <name type="scientific">Sphaerisporangium aureirubrum</name>
    <dbReference type="NCBI Taxonomy" id="1544736"/>
    <lineage>
        <taxon>Bacteria</taxon>
        <taxon>Bacillati</taxon>
        <taxon>Actinomycetota</taxon>
        <taxon>Actinomycetes</taxon>
        <taxon>Streptosporangiales</taxon>
        <taxon>Streptosporangiaceae</taxon>
        <taxon>Sphaerisporangium</taxon>
    </lineage>
</organism>
<dbReference type="InterPro" id="IPR036894">
    <property type="entry name" value="YbaB-like_sf"/>
</dbReference>
<dbReference type="InterPro" id="IPR004401">
    <property type="entry name" value="YbaB/EbfC"/>
</dbReference>
<accession>A0ABW1NIC6</accession>
<evidence type="ECO:0000313" key="1">
    <source>
        <dbReference type="EMBL" id="MFC6082703.1"/>
    </source>
</evidence>
<keyword evidence="2" id="KW-1185">Reference proteome</keyword>
<dbReference type="Gene3D" id="3.30.1310.10">
    <property type="entry name" value="Nucleoid-associated protein YbaB-like domain"/>
    <property type="match status" value="1"/>
</dbReference>
<dbReference type="Pfam" id="PF02575">
    <property type="entry name" value="YbaB_DNA_bd"/>
    <property type="match status" value="1"/>
</dbReference>